<dbReference type="Gene3D" id="3.40.960.10">
    <property type="entry name" value="VSR Endonuclease"/>
    <property type="match status" value="1"/>
</dbReference>
<organism evidence="2 3">
    <name type="scientific">Laceyella sediminis</name>
    <dbReference type="NCBI Taxonomy" id="573074"/>
    <lineage>
        <taxon>Bacteria</taxon>
        <taxon>Bacillati</taxon>
        <taxon>Bacillota</taxon>
        <taxon>Bacilli</taxon>
        <taxon>Bacillales</taxon>
        <taxon>Thermoactinomycetaceae</taxon>
        <taxon>Laceyella</taxon>
    </lineage>
</organism>
<evidence type="ECO:0000259" key="1">
    <source>
        <dbReference type="Pfam" id="PF18741"/>
    </source>
</evidence>
<comment type="caution">
    <text evidence="2">The sequence shown here is derived from an EMBL/GenBank/DDBJ whole genome shotgun (WGS) entry which is preliminary data.</text>
</comment>
<keyword evidence="3" id="KW-1185">Reference proteome</keyword>
<evidence type="ECO:0000313" key="2">
    <source>
        <dbReference type="EMBL" id="PRZ12382.1"/>
    </source>
</evidence>
<dbReference type="SUPFAM" id="SSF52980">
    <property type="entry name" value="Restriction endonuclease-like"/>
    <property type="match status" value="1"/>
</dbReference>
<dbReference type="Pfam" id="PF18741">
    <property type="entry name" value="MTES_1575"/>
    <property type="match status" value="1"/>
</dbReference>
<proteinExistence type="predicted"/>
<name>A0ABX5EN98_9BACL</name>
<protein>
    <submittedName>
        <fullName evidence="2">Uncharacterized protein DUF559</fullName>
    </submittedName>
</protein>
<dbReference type="Proteomes" id="UP000238836">
    <property type="component" value="Unassembled WGS sequence"/>
</dbReference>
<gene>
    <name evidence="2" type="ORF">CLV36_11446</name>
</gene>
<dbReference type="InterPro" id="IPR049468">
    <property type="entry name" value="Restrct_endonuc-II-like_dom"/>
</dbReference>
<evidence type="ECO:0000313" key="3">
    <source>
        <dbReference type="Proteomes" id="UP000238836"/>
    </source>
</evidence>
<accession>A0ABX5EN98</accession>
<dbReference type="EMBL" id="PVTZ01000014">
    <property type="protein sequence ID" value="PRZ12382.1"/>
    <property type="molecule type" value="Genomic_DNA"/>
</dbReference>
<sequence length="146" mass="17966">MAKFIVQFRRDRDYLIWIGMYLKQLFQTKRFPDWQRIKCSRSPIQIRLYDALKREGYRVKAEYETCGYQVDLVIKKYRLAIECDGAAFHSSPEQKKRDRKKTAVLSKHGWKVMRFKGWQINKQVEKCVERINEYTGIHRKRWWQIW</sequence>
<dbReference type="RefSeq" id="WP_022737721.1">
    <property type="nucleotide sequence ID" value="NZ_PVTZ01000014.1"/>
</dbReference>
<dbReference type="InterPro" id="IPR011335">
    <property type="entry name" value="Restrct_endonuc-II-like"/>
</dbReference>
<reference evidence="2 3" key="1">
    <citation type="submission" date="2018-03" db="EMBL/GenBank/DDBJ databases">
        <title>Genomic Encyclopedia of Archaeal and Bacterial Type Strains, Phase II (KMG-II): from individual species to whole genera.</title>
        <authorList>
            <person name="Goeker M."/>
        </authorList>
    </citation>
    <scope>NUCLEOTIDE SEQUENCE [LARGE SCALE GENOMIC DNA]</scope>
    <source>
        <strain evidence="2 3">RHA1</strain>
    </source>
</reference>
<feature type="domain" description="Restriction endonuclease type II-like" evidence="1">
    <location>
        <begin position="47"/>
        <end position="132"/>
    </location>
</feature>